<dbReference type="Proteomes" id="UP000229834">
    <property type="component" value="Unassembled WGS sequence"/>
</dbReference>
<reference evidence="2 3" key="1">
    <citation type="submission" date="2017-09" db="EMBL/GenBank/DDBJ databases">
        <title>Depth-based differentiation of microbial function through sediment-hosted aquifers and enrichment of novel symbionts in the deep terrestrial subsurface.</title>
        <authorList>
            <person name="Probst A.J."/>
            <person name="Ladd B."/>
            <person name="Jarett J.K."/>
            <person name="Geller-Mcgrath D.E."/>
            <person name="Sieber C.M."/>
            <person name="Emerson J.B."/>
            <person name="Anantharaman K."/>
            <person name="Thomas B.C."/>
            <person name="Malmstrom R."/>
            <person name="Stieglmeier M."/>
            <person name="Klingl A."/>
            <person name="Woyke T."/>
            <person name="Ryan C.M."/>
            <person name="Banfield J.F."/>
        </authorList>
    </citation>
    <scope>NUCLEOTIDE SEQUENCE [LARGE SCALE GENOMIC DNA]</scope>
    <source>
        <strain evidence="2">CG11_big_fil_rev_8_21_14_0_20_40_24</strain>
    </source>
</reference>
<gene>
    <name evidence="2" type="ORF">COV95_02640</name>
</gene>
<evidence type="ECO:0000256" key="1">
    <source>
        <dbReference type="SAM" id="Phobius"/>
    </source>
</evidence>
<evidence type="ECO:0000313" key="2">
    <source>
        <dbReference type="EMBL" id="PIQ66715.1"/>
    </source>
</evidence>
<proteinExistence type="predicted"/>
<keyword evidence="1" id="KW-1133">Transmembrane helix</keyword>
<protein>
    <recommendedName>
        <fullName evidence="4">Prepilin-type N-terminal cleavage/methylation domain-containing protein</fullName>
    </recommendedName>
</protein>
<dbReference type="AlphaFoldDB" id="A0A2H0K654"/>
<accession>A0A2H0K654</accession>
<dbReference type="EMBL" id="PCVC01000074">
    <property type="protein sequence ID" value="PIQ66715.1"/>
    <property type="molecule type" value="Genomic_DNA"/>
</dbReference>
<sequence>MPEINTKPNIRKKGFSLPEMLVYVAILSLLLIVIVSLLSGIASSQKRFRASKNIENAAIFGFDRIIREVRGAKSIETLGSSFGVNPGVLIVNTTDQIGSPKTVKFNQSSSNLEIWENGVLQGPITPKDARVTNLVFRNIATGNSQAVRVEMTIESGEGDAYKSENFYSTAILKDSY</sequence>
<feature type="transmembrane region" description="Helical" evidence="1">
    <location>
        <begin position="20"/>
        <end position="42"/>
    </location>
</feature>
<dbReference type="NCBIfam" id="TIGR02532">
    <property type="entry name" value="IV_pilin_GFxxxE"/>
    <property type="match status" value="1"/>
</dbReference>
<keyword evidence="1" id="KW-0812">Transmembrane</keyword>
<dbReference type="Pfam" id="PF07963">
    <property type="entry name" value="N_methyl"/>
    <property type="match status" value="1"/>
</dbReference>
<comment type="caution">
    <text evidence="2">The sequence shown here is derived from an EMBL/GenBank/DDBJ whole genome shotgun (WGS) entry which is preliminary data.</text>
</comment>
<evidence type="ECO:0000313" key="3">
    <source>
        <dbReference type="Proteomes" id="UP000229834"/>
    </source>
</evidence>
<organism evidence="2 3">
    <name type="scientific">Candidatus Zambryskibacteria bacterium CG11_big_fil_rev_8_21_14_0_20_40_24</name>
    <dbReference type="NCBI Taxonomy" id="1975116"/>
    <lineage>
        <taxon>Bacteria</taxon>
        <taxon>Candidatus Zambryskiibacteriota</taxon>
    </lineage>
</organism>
<keyword evidence="1" id="KW-0472">Membrane</keyword>
<name>A0A2H0K654_9BACT</name>
<dbReference type="InterPro" id="IPR012902">
    <property type="entry name" value="N_methyl_site"/>
</dbReference>
<evidence type="ECO:0008006" key="4">
    <source>
        <dbReference type="Google" id="ProtNLM"/>
    </source>
</evidence>